<comment type="similarity">
    <text evidence="1">Belongs to the strictosidine synthase family.</text>
</comment>
<dbReference type="Pfam" id="PF03088">
    <property type="entry name" value="Str_synth"/>
    <property type="match status" value="1"/>
</dbReference>
<dbReference type="Proteomes" id="UP000288227">
    <property type="component" value="Unassembled WGS sequence"/>
</dbReference>
<dbReference type="InterPro" id="IPR011042">
    <property type="entry name" value="6-blade_b-propeller_TolB-like"/>
</dbReference>
<keyword evidence="2" id="KW-0597">Phosphoprotein</keyword>
<evidence type="ECO:0000313" key="6">
    <source>
        <dbReference type="Proteomes" id="UP000288227"/>
    </source>
</evidence>
<name>A0A401U6K6_9BACT</name>
<proteinExistence type="inferred from homology"/>
<dbReference type="PANTHER" id="PTHR10426:SF88">
    <property type="entry name" value="ADIPOCYTE PLASMA MEMBRANE-ASSOCIATED PROTEIN HEMOMUCIN-RELATED"/>
    <property type="match status" value="1"/>
</dbReference>
<reference evidence="5 6" key="1">
    <citation type="submission" date="2018-11" db="EMBL/GenBank/DDBJ databases">
        <title>Chryseotalea sanarue gen. nov., sp., nov., a member of the family Cytophagaceae, isolated from a brackish lake in Hamamatsu Japan.</title>
        <authorList>
            <person name="Maejima Y."/>
            <person name="Iino T."/>
            <person name="Muraguchi Y."/>
            <person name="Fukuda K."/>
            <person name="Ohkuma M."/>
            <person name="Moriuchi R."/>
            <person name="Dohra H."/>
            <person name="Kimbara K."/>
            <person name="Shintani M."/>
        </authorList>
    </citation>
    <scope>NUCLEOTIDE SEQUENCE [LARGE SCALE GENOMIC DNA]</scope>
    <source>
        <strain evidence="5 6">Ys</strain>
    </source>
</reference>
<organism evidence="5 6">
    <name type="scientific">Chryseotalea sanaruensis</name>
    <dbReference type="NCBI Taxonomy" id="2482724"/>
    <lineage>
        <taxon>Bacteria</taxon>
        <taxon>Pseudomonadati</taxon>
        <taxon>Bacteroidota</taxon>
        <taxon>Cytophagia</taxon>
        <taxon>Cytophagales</taxon>
        <taxon>Chryseotaleaceae</taxon>
        <taxon>Chryseotalea</taxon>
    </lineage>
</organism>
<evidence type="ECO:0000256" key="3">
    <source>
        <dbReference type="ARBA" id="ARBA00023180"/>
    </source>
</evidence>
<comment type="caution">
    <text evidence="5">The sequence shown here is derived from an EMBL/GenBank/DDBJ whole genome shotgun (WGS) entry which is preliminary data.</text>
</comment>
<dbReference type="AlphaFoldDB" id="A0A401U6K6"/>
<keyword evidence="6" id="KW-1185">Reference proteome</keyword>
<dbReference type="InterPro" id="IPR018119">
    <property type="entry name" value="Strictosidine_synth_cons-reg"/>
</dbReference>
<dbReference type="GO" id="GO:0016787">
    <property type="term" value="F:hydrolase activity"/>
    <property type="evidence" value="ECO:0007669"/>
    <property type="project" value="TreeGrafter"/>
</dbReference>
<protein>
    <submittedName>
        <fullName evidence="5">Gluconolactonase</fullName>
    </submittedName>
</protein>
<dbReference type="PANTHER" id="PTHR10426">
    <property type="entry name" value="STRICTOSIDINE SYNTHASE-RELATED"/>
    <property type="match status" value="1"/>
</dbReference>
<dbReference type="Pfam" id="PF20067">
    <property type="entry name" value="SSL_N"/>
    <property type="match status" value="1"/>
</dbReference>
<dbReference type="Gene3D" id="2.120.10.30">
    <property type="entry name" value="TolB, C-terminal domain"/>
    <property type="match status" value="1"/>
</dbReference>
<dbReference type="EMBL" id="BHXQ01000001">
    <property type="protein sequence ID" value="GCC50507.1"/>
    <property type="molecule type" value="Genomic_DNA"/>
</dbReference>
<evidence type="ECO:0000256" key="2">
    <source>
        <dbReference type="ARBA" id="ARBA00022553"/>
    </source>
</evidence>
<evidence type="ECO:0000256" key="1">
    <source>
        <dbReference type="ARBA" id="ARBA00009191"/>
    </source>
</evidence>
<sequence length="365" mass="40628">MKSYKIVLFMALSILGIAGMLLLESCALNPLAWQPEEKPAFAGKLSLNEKLSTTERIWLNGWYGPEDIVFDKEGNLYCGVHSKEDDFTDGRILKIDPLGKVDVFLNSSAWVAGLHFDSNGNLIALSHKLGLISIGPDKTVTVLASKDEKDRPFLIPNGLDIGADGKIYFSNTSHESAYTVKYGRKLILELRTAGGLYCYDPFTGKVETLLDGTYFGNGVVLSADESHLLMTETEKYRILRYWLKGERKGNTDVFMDNLQGFPNGISIRDNGTYWLGFSTKRNDALDRIHPNPGMKKFVYALPNFLQPKQELFGMILNISQQGNVINALFDTTGKFVPEAGAVKEFNGNLYIGGDIVSYISTYKLE</sequence>
<evidence type="ECO:0000313" key="5">
    <source>
        <dbReference type="EMBL" id="GCC50507.1"/>
    </source>
</evidence>
<gene>
    <name evidence="5" type="ORF">SanaruYs_07220</name>
</gene>
<feature type="domain" description="Strictosidine synthase conserved region" evidence="4">
    <location>
        <begin position="157"/>
        <end position="246"/>
    </location>
</feature>
<accession>A0A401U6K6</accession>
<dbReference type="GO" id="GO:0012505">
    <property type="term" value="C:endomembrane system"/>
    <property type="evidence" value="ECO:0007669"/>
    <property type="project" value="TreeGrafter"/>
</dbReference>
<evidence type="ECO:0000259" key="4">
    <source>
        <dbReference type="Pfam" id="PF03088"/>
    </source>
</evidence>
<dbReference type="OrthoDB" id="241638at2"/>
<keyword evidence="3" id="KW-0325">Glycoprotein</keyword>
<dbReference type="SUPFAM" id="SSF63829">
    <property type="entry name" value="Calcium-dependent phosphotriesterase"/>
    <property type="match status" value="1"/>
</dbReference>